<evidence type="ECO:0000313" key="3">
    <source>
        <dbReference type="EMBL" id="QNN59136.1"/>
    </source>
</evidence>
<gene>
    <name evidence="3" type="ORF">H9K76_10325</name>
</gene>
<proteinExistence type="predicted"/>
<evidence type="ECO:0000256" key="1">
    <source>
        <dbReference type="SAM" id="Phobius"/>
    </source>
</evidence>
<keyword evidence="1" id="KW-0812">Transmembrane</keyword>
<feature type="transmembrane region" description="Helical" evidence="1">
    <location>
        <begin position="6"/>
        <end position="23"/>
    </location>
</feature>
<sequence length="143" mass="15352">MHWDHATLWWIMAGITVAAELLIGSFYLLMIALGLAAGGLAAFAGLGDTAQVLIAALVGAMSVLCCYFMRRTRPGDPSPRSDRSVNLDIGETVYIDAWQSDGTAQVKYRGATWTAIHRPGITPATGNHRVSELVGNRLLVDPV</sequence>
<accession>A0A7G9RU61</accession>
<dbReference type="RefSeq" id="WP_187600085.1">
    <property type="nucleotide sequence ID" value="NZ_CP060714.1"/>
</dbReference>
<name>A0A7G9RU61_9BURK</name>
<reference evidence="3 4" key="1">
    <citation type="submission" date="2020-08" db="EMBL/GenBank/DDBJ databases">
        <title>Genome sequence of Diaphorobacter ruginosibacter DSM 27467T.</title>
        <authorList>
            <person name="Hyun D.-W."/>
            <person name="Bae J.-W."/>
        </authorList>
    </citation>
    <scope>NUCLEOTIDE SEQUENCE [LARGE SCALE GENOMIC DNA]</scope>
    <source>
        <strain evidence="3 4">DSM 27467</strain>
    </source>
</reference>
<keyword evidence="4" id="KW-1185">Reference proteome</keyword>
<dbReference type="AlphaFoldDB" id="A0A7G9RU61"/>
<evidence type="ECO:0000313" key="4">
    <source>
        <dbReference type="Proteomes" id="UP000515811"/>
    </source>
</evidence>
<evidence type="ECO:0000259" key="2">
    <source>
        <dbReference type="Pfam" id="PF01957"/>
    </source>
</evidence>
<dbReference type="InterPro" id="IPR002810">
    <property type="entry name" value="NfeD-like_C"/>
</dbReference>
<feature type="transmembrane region" description="Helical" evidence="1">
    <location>
        <begin position="52"/>
        <end position="70"/>
    </location>
</feature>
<keyword evidence="1" id="KW-0472">Membrane</keyword>
<feature type="domain" description="NfeD-like C-terminal" evidence="2">
    <location>
        <begin position="86"/>
        <end position="142"/>
    </location>
</feature>
<dbReference type="Pfam" id="PF01957">
    <property type="entry name" value="NfeD"/>
    <property type="match status" value="1"/>
</dbReference>
<keyword evidence="1" id="KW-1133">Transmembrane helix</keyword>
<dbReference type="KEGG" id="drg:H9K76_10325"/>
<protein>
    <submittedName>
        <fullName evidence="3">NfeD family protein</fullName>
    </submittedName>
</protein>
<dbReference type="Proteomes" id="UP000515811">
    <property type="component" value="Chromosome"/>
</dbReference>
<organism evidence="3 4">
    <name type="scientific">Diaphorobacter ruginosibacter</name>
    <dbReference type="NCBI Taxonomy" id="1715720"/>
    <lineage>
        <taxon>Bacteria</taxon>
        <taxon>Pseudomonadati</taxon>
        <taxon>Pseudomonadota</taxon>
        <taxon>Betaproteobacteria</taxon>
        <taxon>Burkholderiales</taxon>
        <taxon>Comamonadaceae</taxon>
        <taxon>Diaphorobacter</taxon>
    </lineage>
</organism>
<dbReference type="EMBL" id="CP060714">
    <property type="protein sequence ID" value="QNN59136.1"/>
    <property type="molecule type" value="Genomic_DNA"/>
</dbReference>